<accession>A0ABR6NL52</accession>
<reference evidence="1 2" key="1">
    <citation type="submission" date="2020-08" db="EMBL/GenBank/DDBJ databases">
        <title>Exploring microbial biodiversity for novel pathways involved in the catabolism of aromatic compounds derived from lignin.</title>
        <authorList>
            <person name="Elkins J."/>
        </authorList>
    </citation>
    <scope>NUCLEOTIDE SEQUENCE [LARGE SCALE GENOMIC DNA]</scope>
    <source>
        <strain evidence="1 2">B1D3A</strain>
    </source>
</reference>
<sequence length="103" mass="11460">MSAIGVARIIADFILFLDLTDDDVLDPDAAVLMMEDMAARIQDLDKDFLRQLVDAFPVIASEYSGEAHKLVLDIPYSFYLEETLAAGDPVRLAELEAIRDARD</sequence>
<name>A0ABR6NL52_9SPHN</name>
<protein>
    <recommendedName>
        <fullName evidence="3">CdiI immunity protein domain-containing protein</fullName>
    </recommendedName>
</protein>
<organism evidence="1 2">
    <name type="scientific">Sphingobium lignivorans</name>
    <dbReference type="NCBI Taxonomy" id="2735886"/>
    <lineage>
        <taxon>Bacteria</taxon>
        <taxon>Pseudomonadati</taxon>
        <taxon>Pseudomonadota</taxon>
        <taxon>Alphaproteobacteria</taxon>
        <taxon>Sphingomonadales</taxon>
        <taxon>Sphingomonadaceae</taxon>
        <taxon>Sphingobium</taxon>
    </lineage>
</organism>
<dbReference type="EMBL" id="JACHKA010000001">
    <property type="protein sequence ID" value="MBB5988007.1"/>
    <property type="molecule type" value="Genomic_DNA"/>
</dbReference>
<gene>
    <name evidence="1" type="ORF">HNP60_003981</name>
</gene>
<dbReference type="Proteomes" id="UP001138540">
    <property type="component" value="Unassembled WGS sequence"/>
</dbReference>
<dbReference type="RefSeq" id="WP_221414662.1">
    <property type="nucleotide sequence ID" value="NZ_JACHKA010000001.1"/>
</dbReference>
<comment type="caution">
    <text evidence="1">The sequence shown here is derived from an EMBL/GenBank/DDBJ whole genome shotgun (WGS) entry which is preliminary data.</text>
</comment>
<evidence type="ECO:0000313" key="1">
    <source>
        <dbReference type="EMBL" id="MBB5988007.1"/>
    </source>
</evidence>
<proteinExistence type="predicted"/>
<evidence type="ECO:0000313" key="2">
    <source>
        <dbReference type="Proteomes" id="UP001138540"/>
    </source>
</evidence>
<evidence type="ECO:0008006" key="3">
    <source>
        <dbReference type="Google" id="ProtNLM"/>
    </source>
</evidence>
<keyword evidence="2" id="KW-1185">Reference proteome</keyword>